<dbReference type="EMBL" id="JAYMYS010000007">
    <property type="protein sequence ID" value="KAK7386569.1"/>
    <property type="molecule type" value="Genomic_DNA"/>
</dbReference>
<sequence length="145" mass="16302">MRCKGVRQEQGGNFKGKGEGEETVMALHREEETVRKLVENKRVFGYMKLIKQQQKKDPLDLALVLPFGVSPESSLPAIKLLVPGDSGAKTTDSAGEWWSQLEPNGQEGLQHLVLYSEIATYAACRLDIPFKRQRIIDELPQHLQS</sequence>
<protein>
    <submittedName>
        <fullName evidence="2">Uncharacterized protein</fullName>
    </submittedName>
</protein>
<dbReference type="AlphaFoldDB" id="A0AAN9RZV0"/>
<proteinExistence type="predicted"/>
<feature type="region of interest" description="Disordered" evidence="1">
    <location>
        <begin position="1"/>
        <end position="22"/>
    </location>
</feature>
<organism evidence="2 3">
    <name type="scientific">Psophocarpus tetragonolobus</name>
    <name type="common">Winged bean</name>
    <name type="synonym">Dolichos tetragonolobus</name>
    <dbReference type="NCBI Taxonomy" id="3891"/>
    <lineage>
        <taxon>Eukaryota</taxon>
        <taxon>Viridiplantae</taxon>
        <taxon>Streptophyta</taxon>
        <taxon>Embryophyta</taxon>
        <taxon>Tracheophyta</taxon>
        <taxon>Spermatophyta</taxon>
        <taxon>Magnoliopsida</taxon>
        <taxon>eudicotyledons</taxon>
        <taxon>Gunneridae</taxon>
        <taxon>Pentapetalae</taxon>
        <taxon>rosids</taxon>
        <taxon>fabids</taxon>
        <taxon>Fabales</taxon>
        <taxon>Fabaceae</taxon>
        <taxon>Papilionoideae</taxon>
        <taxon>50 kb inversion clade</taxon>
        <taxon>NPAAA clade</taxon>
        <taxon>indigoferoid/millettioid clade</taxon>
        <taxon>Phaseoleae</taxon>
        <taxon>Psophocarpus</taxon>
    </lineage>
</organism>
<evidence type="ECO:0000256" key="1">
    <source>
        <dbReference type="SAM" id="MobiDB-lite"/>
    </source>
</evidence>
<keyword evidence="3" id="KW-1185">Reference proteome</keyword>
<reference evidence="2 3" key="1">
    <citation type="submission" date="2024-01" db="EMBL/GenBank/DDBJ databases">
        <title>The genomes of 5 underutilized Papilionoideae crops provide insights into root nodulation and disease resistanc.</title>
        <authorList>
            <person name="Jiang F."/>
        </authorList>
    </citation>
    <scope>NUCLEOTIDE SEQUENCE [LARGE SCALE GENOMIC DNA]</scope>
    <source>
        <strain evidence="2">DUOXIRENSHENG_FW03</strain>
        <tissue evidence="2">Leaves</tissue>
    </source>
</reference>
<comment type="caution">
    <text evidence="2">The sequence shown here is derived from an EMBL/GenBank/DDBJ whole genome shotgun (WGS) entry which is preliminary data.</text>
</comment>
<name>A0AAN9RZV0_PSOTE</name>
<dbReference type="Proteomes" id="UP001386955">
    <property type="component" value="Unassembled WGS sequence"/>
</dbReference>
<evidence type="ECO:0000313" key="3">
    <source>
        <dbReference type="Proteomes" id="UP001386955"/>
    </source>
</evidence>
<gene>
    <name evidence="2" type="ORF">VNO78_26902</name>
</gene>
<accession>A0AAN9RZV0</accession>
<evidence type="ECO:0000313" key="2">
    <source>
        <dbReference type="EMBL" id="KAK7386569.1"/>
    </source>
</evidence>